<dbReference type="Pfam" id="PF13807">
    <property type="entry name" value="GNVR"/>
    <property type="match status" value="1"/>
</dbReference>
<evidence type="ECO:0000259" key="8">
    <source>
        <dbReference type="Pfam" id="PF02706"/>
    </source>
</evidence>
<evidence type="ECO:0000256" key="1">
    <source>
        <dbReference type="ARBA" id="ARBA00004651"/>
    </source>
</evidence>
<evidence type="ECO:0000259" key="9">
    <source>
        <dbReference type="Pfam" id="PF13807"/>
    </source>
</evidence>
<proteinExistence type="inferred from homology"/>
<gene>
    <name evidence="10" type="ORF">Gocc_1754</name>
</gene>
<organism evidence="10 11">
    <name type="scientific">Gaiella occulta</name>
    <dbReference type="NCBI Taxonomy" id="1002870"/>
    <lineage>
        <taxon>Bacteria</taxon>
        <taxon>Bacillati</taxon>
        <taxon>Actinomycetota</taxon>
        <taxon>Thermoleophilia</taxon>
        <taxon>Gaiellales</taxon>
        <taxon>Gaiellaceae</taxon>
        <taxon>Gaiella</taxon>
    </lineage>
</organism>
<dbReference type="PANTHER" id="PTHR32309">
    <property type="entry name" value="TYROSINE-PROTEIN KINASE"/>
    <property type="match status" value="1"/>
</dbReference>
<protein>
    <submittedName>
        <fullName evidence="10">Chain length determinant protein</fullName>
    </submittedName>
</protein>
<evidence type="ECO:0000256" key="2">
    <source>
        <dbReference type="ARBA" id="ARBA00006683"/>
    </source>
</evidence>
<evidence type="ECO:0000256" key="4">
    <source>
        <dbReference type="ARBA" id="ARBA00022692"/>
    </source>
</evidence>
<evidence type="ECO:0000256" key="5">
    <source>
        <dbReference type="ARBA" id="ARBA00022989"/>
    </source>
</evidence>
<dbReference type="AlphaFoldDB" id="A0A7M2YXZ3"/>
<feature type="domain" description="Tyrosine-protein kinase G-rich" evidence="9">
    <location>
        <begin position="147"/>
        <end position="185"/>
    </location>
</feature>
<keyword evidence="3" id="KW-1003">Cell membrane</keyword>
<dbReference type="RefSeq" id="WP_114796146.1">
    <property type="nucleotide sequence ID" value="NZ_QQZY01000003.1"/>
</dbReference>
<keyword evidence="4 7" id="KW-0812">Transmembrane</keyword>
<keyword evidence="11" id="KW-1185">Reference proteome</keyword>
<comment type="subcellular location">
    <subcellularLocation>
        <location evidence="1">Cell membrane</location>
        <topology evidence="1">Multi-pass membrane protein</topology>
    </subcellularLocation>
</comment>
<reference evidence="11" key="2">
    <citation type="journal article" date="2019" name="MicrobiologyOpen">
        <title>High-quality draft genome sequence of Gaiella occulta isolated from a 150 meter deep mineral water borehole and comparison with the genome sequences of other deep-branching lineages of the phylum Actinobacteria.</title>
        <authorList>
            <person name="Severino R."/>
            <person name="Froufe H.J.C."/>
            <person name="Barroso C."/>
            <person name="Albuquerque L."/>
            <person name="Lobo-da-Cunha A."/>
            <person name="da Costa M.S."/>
            <person name="Egas C."/>
        </authorList>
    </citation>
    <scope>NUCLEOTIDE SEQUENCE [LARGE SCALE GENOMIC DNA]</scope>
    <source>
        <strain evidence="11">F2-233</strain>
    </source>
</reference>
<evidence type="ECO:0000256" key="3">
    <source>
        <dbReference type="ARBA" id="ARBA00022475"/>
    </source>
</evidence>
<evidence type="ECO:0000256" key="6">
    <source>
        <dbReference type="ARBA" id="ARBA00023136"/>
    </source>
</evidence>
<dbReference type="InterPro" id="IPR003856">
    <property type="entry name" value="LPS_length_determ_N"/>
</dbReference>
<comment type="similarity">
    <text evidence="2">Belongs to the CpsC/CapA family.</text>
</comment>
<sequence length="249" mass="26606">MATIDVYRALWRHRLLIIGLTVLTGVVAYVVTSQQTKIYEATALVRIQQKITTANDAFGSLELGTRLAQTYARIVETKAIDRRVAASLQGVVPASEINLSAKPVPEVELLQVSARSQSPTNAALVANQATAALKSFVNDTGTLRDQIIVIDRASVPDSPVSPRVKLVVALAVLLGLILNAALALVADLFADRMPDATDIETVFGRPLLAMIPSLSLAKPSTVAVATISGRRGLAQPPLVERERSRGRGR</sequence>
<feature type="transmembrane region" description="Helical" evidence="7">
    <location>
        <begin position="166"/>
        <end position="190"/>
    </location>
</feature>
<keyword evidence="5 7" id="KW-1133">Transmembrane helix</keyword>
<dbReference type="Proteomes" id="UP000254134">
    <property type="component" value="Unassembled WGS sequence"/>
</dbReference>
<keyword evidence="6 7" id="KW-0472">Membrane</keyword>
<dbReference type="EMBL" id="QQZY01000003">
    <property type="protein sequence ID" value="RDI74865.1"/>
    <property type="molecule type" value="Genomic_DNA"/>
</dbReference>
<feature type="domain" description="Polysaccharide chain length determinant N-terminal" evidence="8">
    <location>
        <begin position="6"/>
        <end position="86"/>
    </location>
</feature>
<comment type="caution">
    <text evidence="10">The sequence shown here is derived from an EMBL/GenBank/DDBJ whole genome shotgun (WGS) entry which is preliminary data.</text>
</comment>
<reference evidence="10 11" key="1">
    <citation type="submission" date="2018-07" db="EMBL/GenBank/DDBJ databases">
        <title>High-quality-draft genome sequence of Gaiella occulta.</title>
        <authorList>
            <person name="Severino R."/>
            <person name="Froufe H.J.C."/>
            <person name="Rainey F.A."/>
            <person name="Barroso C."/>
            <person name="Albuquerque L."/>
            <person name="Lobo-Da-Cunha A."/>
            <person name="Da Costa M.S."/>
            <person name="Egas C."/>
        </authorList>
    </citation>
    <scope>NUCLEOTIDE SEQUENCE [LARGE SCALE GENOMIC DNA]</scope>
    <source>
        <strain evidence="10 11">F2-233</strain>
    </source>
</reference>
<evidence type="ECO:0000313" key="10">
    <source>
        <dbReference type="EMBL" id="RDI74865.1"/>
    </source>
</evidence>
<dbReference type="InterPro" id="IPR050445">
    <property type="entry name" value="Bact_polysacc_biosynth/exp"/>
</dbReference>
<evidence type="ECO:0000256" key="7">
    <source>
        <dbReference type="SAM" id="Phobius"/>
    </source>
</evidence>
<dbReference type="PANTHER" id="PTHR32309:SF31">
    <property type="entry name" value="CAPSULAR EXOPOLYSACCHARIDE FAMILY"/>
    <property type="match status" value="1"/>
</dbReference>
<evidence type="ECO:0000313" key="11">
    <source>
        <dbReference type="Proteomes" id="UP000254134"/>
    </source>
</evidence>
<dbReference type="Pfam" id="PF02706">
    <property type="entry name" value="Wzz"/>
    <property type="match status" value="1"/>
</dbReference>
<accession>A0A7M2YXZ3</accession>
<dbReference type="GO" id="GO:0005886">
    <property type="term" value="C:plasma membrane"/>
    <property type="evidence" value="ECO:0007669"/>
    <property type="project" value="UniProtKB-SubCell"/>
</dbReference>
<name>A0A7M2YXZ3_9ACTN</name>
<dbReference type="InterPro" id="IPR032807">
    <property type="entry name" value="GNVR"/>
</dbReference>